<evidence type="ECO:0000313" key="3">
    <source>
        <dbReference type="Proteomes" id="UP000053859"/>
    </source>
</evidence>
<dbReference type="PATRIC" id="fig|146537.3.peg.5997"/>
<keyword evidence="3" id="KW-1185">Reference proteome</keyword>
<proteinExistence type="predicted"/>
<dbReference type="PANTHER" id="PTHR33877:SF1">
    <property type="entry name" value="TYPE IV METHYL-DIRECTED RESTRICTION ENZYME ECOKMCRA"/>
    <property type="match status" value="1"/>
</dbReference>
<name>A0A0K8PSK5_STRAJ</name>
<dbReference type="InterPro" id="IPR052892">
    <property type="entry name" value="NA-targeting_endonuclease"/>
</dbReference>
<protein>
    <submittedName>
        <fullName evidence="2">HNH endonuclease</fullName>
    </submittedName>
</protein>
<keyword evidence="2" id="KW-0540">Nuclease</keyword>
<dbReference type="Gene3D" id="1.10.30.50">
    <property type="match status" value="1"/>
</dbReference>
<organism evidence="2 3">
    <name type="scientific">Streptomyces azureus</name>
    <dbReference type="NCBI Taxonomy" id="146537"/>
    <lineage>
        <taxon>Bacteria</taxon>
        <taxon>Bacillati</taxon>
        <taxon>Actinomycetota</taxon>
        <taxon>Actinomycetes</taxon>
        <taxon>Kitasatosporales</taxon>
        <taxon>Streptomycetaceae</taxon>
        <taxon>Streptomyces</taxon>
    </lineage>
</organism>
<dbReference type="InterPro" id="IPR003615">
    <property type="entry name" value="HNH_nuc"/>
</dbReference>
<dbReference type="OrthoDB" id="9802901at2"/>
<dbReference type="SMART" id="SM00507">
    <property type="entry name" value="HNHc"/>
    <property type="match status" value="1"/>
</dbReference>
<dbReference type="Proteomes" id="UP000053859">
    <property type="component" value="Unassembled WGS sequence"/>
</dbReference>
<reference evidence="2" key="1">
    <citation type="journal article" date="2015" name="Genome Announc.">
        <title>Draft Genome Sequence of Thiostrepton-Producing Streptomyces azureus ATCC 14921.</title>
        <authorList>
            <person name="Sakihara K."/>
            <person name="Maeda J."/>
            <person name="Tashiro K."/>
            <person name="Fujino Y."/>
            <person name="Kuhara S."/>
            <person name="Ohshima T."/>
            <person name="Ogata S."/>
            <person name="Doi K."/>
        </authorList>
    </citation>
    <scope>NUCLEOTIDE SEQUENCE [LARGE SCALE GENOMIC DNA]</scope>
    <source>
        <strain evidence="2">ATCC14921</strain>
    </source>
</reference>
<dbReference type="CDD" id="cd00085">
    <property type="entry name" value="HNHc"/>
    <property type="match status" value="1"/>
</dbReference>
<dbReference type="RefSeq" id="WP_059421249.1">
    <property type="nucleotide sequence ID" value="NZ_DF968354.1"/>
</dbReference>
<dbReference type="AlphaFoldDB" id="A0A0K8PSK5"/>
<dbReference type="Pfam" id="PF14279">
    <property type="entry name" value="HNH_5"/>
    <property type="match status" value="1"/>
</dbReference>
<keyword evidence="2" id="KW-0378">Hydrolase</keyword>
<dbReference type="InterPro" id="IPR029471">
    <property type="entry name" value="HNH_5"/>
</dbReference>
<dbReference type="PANTHER" id="PTHR33877">
    <property type="entry name" value="SLL1193 PROTEIN"/>
    <property type="match status" value="1"/>
</dbReference>
<gene>
    <name evidence="2" type="ORF">SAZU_5695</name>
</gene>
<evidence type="ECO:0000259" key="1">
    <source>
        <dbReference type="SMART" id="SM00507"/>
    </source>
</evidence>
<sequence length="182" mass="20058">MSHRPPHLNAHRRRARKQRLAARDGAQCYYCRRPFRELREATVDHIAPVSLWRSWSVSSLVLACRPCNDAKADRFPLSLALVLLAWVHPTRPVVRSVDLPLLARLAHAQETAFTSVTTRVTPGVTPRLAAVGAADSTGAWSTPHLHESTPHRPVQRAVRPDCLRAPRPVRACAGPTGEAVSA</sequence>
<dbReference type="GO" id="GO:0004519">
    <property type="term" value="F:endonuclease activity"/>
    <property type="evidence" value="ECO:0007669"/>
    <property type="project" value="UniProtKB-KW"/>
</dbReference>
<accession>A0A0K8PSK5</accession>
<keyword evidence="2" id="KW-0255">Endonuclease</keyword>
<feature type="domain" description="HNH nuclease" evidence="1">
    <location>
        <begin position="15"/>
        <end position="69"/>
    </location>
</feature>
<evidence type="ECO:0000313" key="2">
    <source>
        <dbReference type="EMBL" id="GAP50836.1"/>
    </source>
</evidence>
<dbReference type="EMBL" id="DF968354">
    <property type="protein sequence ID" value="GAP50836.1"/>
    <property type="molecule type" value="Genomic_DNA"/>
</dbReference>